<evidence type="ECO:0000256" key="1">
    <source>
        <dbReference type="ARBA" id="ARBA00022679"/>
    </source>
</evidence>
<comment type="caution">
    <text evidence="3">The sequence shown here is derived from an EMBL/GenBank/DDBJ whole genome shotgun (WGS) entry which is preliminary data.</text>
</comment>
<evidence type="ECO:0000259" key="2">
    <source>
        <dbReference type="Pfam" id="PF08241"/>
    </source>
</evidence>
<feature type="non-terminal residue" evidence="3">
    <location>
        <position position="163"/>
    </location>
</feature>
<dbReference type="CDD" id="cd02440">
    <property type="entry name" value="AdoMet_MTases"/>
    <property type="match status" value="1"/>
</dbReference>
<dbReference type="Gene3D" id="3.40.50.150">
    <property type="entry name" value="Vaccinia Virus protein VP39"/>
    <property type="match status" value="1"/>
</dbReference>
<keyword evidence="1 3" id="KW-0808">Transferase</keyword>
<dbReference type="InterPro" id="IPR029063">
    <property type="entry name" value="SAM-dependent_MTases_sf"/>
</dbReference>
<dbReference type="Proteomes" id="UP000551848">
    <property type="component" value="Unassembled WGS sequence"/>
</dbReference>
<accession>A0A838Y753</accession>
<dbReference type="Pfam" id="PF08241">
    <property type="entry name" value="Methyltransf_11"/>
    <property type="match status" value="1"/>
</dbReference>
<evidence type="ECO:0000313" key="4">
    <source>
        <dbReference type="Proteomes" id="UP000551848"/>
    </source>
</evidence>
<dbReference type="EMBL" id="JACETL010000041">
    <property type="protein sequence ID" value="MBA4692799.1"/>
    <property type="molecule type" value="Genomic_DNA"/>
</dbReference>
<dbReference type="InterPro" id="IPR013216">
    <property type="entry name" value="Methyltransf_11"/>
</dbReference>
<dbReference type="PANTHER" id="PTHR44068">
    <property type="entry name" value="ZGC:194242"/>
    <property type="match status" value="1"/>
</dbReference>
<dbReference type="AlphaFoldDB" id="A0A838Y753"/>
<name>A0A838Y753_9GAMM</name>
<feature type="domain" description="Methyltransferase type 11" evidence="2">
    <location>
        <begin position="18"/>
        <end position="118"/>
    </location>
</feature>
<reference evidence="3 4" key="1">
    <citation type="submission" date="2020-06" db="EMBL/GenBank/DDBJ databases">
        <title>Dysbiosis in marine aquaculture revealed through microbiome analysis: reverse ecology for environmental sustainability.</title>
        <authorList>
            <person name="Haro-Moreno J.M."/>
            <person name="Coutinho F.H."/>
            <person name="Zaragoza-Solas A."/>
            <person name="Picazo A."/>
            <person name="Almagro-Moreno S."/>
            <person name="Lopez-Perez M."/>
        </authorList>
    </citation>
    <scope>NUCLEOTIDE SEQUENCE [LARGE SCALE GENOMIC DNA]</scope>
    <source>
        <strain evidence="3">MCMED-G41</strain>
    </source>
</reference>
<keyword evidence="3" id="KW-0489">Methyltransferase</keyword>
<dbReference type="GO" id="GO:0008757">
    <property type="term" value="F:S-adenosylmethionine-dependent methyltransferase activity"/>
    <property type="evidence" value="ECO:0007669"/>
    <property type="project" value="InterPro"/>
</dbReference>
<sequence length="163" mass="18851">MLTFDFKKINLPPGAKVLDVGCGEGRHIFGILNEFKNVHCYGLDQDMPSLEKCKEGLEFFKELDSNETIFQQGSVYQLPYEDNFFDLIICSEVLEHLDDYHAALKEIHRVLKPAGKFLPSVPSYWPEKICWLLSKDYQNMPGGHVRIFRKNQIINEVSSYGFQ</sequence>
<proteinExistence type="predicted"/>
<dbReference type="SUPFAM" id="SSF53335">
    <property type="entry name" value="S-adenosyl-L-methionine-dependent methyltransferases"/>
    <property type="match status" value="1"/>
</dbReference>
<protein>
    <submittedName>
        <fullName evidence="3">Class I SAM-dependent methyltransferase</fullName>
    </submittedName>
</protein>
<gene>
    <name evidence="3" type="ORF">H2072_03540</name>
</gene>
<dbReference type="PANTHER" id="PTHR44068:SF11">
    <property type="entry name" value="GERANYL DIPHOSPHATE 2-C-METHYLTRANSFERASE"/>
    <property type="match status" value="1"/>
</dbReference>
<evidence type="ECO:0000313" key="3">
    <source>
        <dbReference type="EMBL" id="MBA4692799.1"/>
    </source>
</evidence>
<organism evidence="3 4">
    <name type="scientific">SAR86 cluster bacterium</name>
    <dbReference type="NCBI Taxonomy" id="2030880"/>
    <lineage>
        <taxon>Bacteria</taxon>
        <taxon>Pseudomonadati</taxon>
        <taxon>Pseudomonadota</taxon>
        <taxon>Gammaproteobacteria</taxon>
        <taxon>SAR86 cluster</taxon>
    </lineage>
</organism>
<dbReference type="GO" id="GO:0032259">
    <property type="term" value="P:methylation"/>
    <property type="evidence" value="ECO:0007669"/>
    <property type="project" value="UniProtKB-KW"/>
</dbReference>
<dbReference type="InterPro" id="IPR050447">
    <property type="entry name" value="Erg6_SMT_methyltransf"/>
</dbReference>